<dbReference type="FunFam" id="3.30.160.810:FF:000001">
    <property type="entry name" value="50S ribosomal protein L3"/>
    <property type="match status" value="1"/>
</dbReference>
<dbReference type="InterPro" id="IPR000597">
    <property type="entry name" value="Ribosomal_uL3"/>
</dbReference>
<evidence type="ECO:0000256" key="7">
    <source>
        <dbReference type="HAMAP-Rule" id="MF_01325"/>
    </source>
</evidence>
<proteinExistence type="inferred from homology"/>
<comment type="function">
    <text evidence="7">One of the primary rRNA binding proteins, it binds directly near the 3'-end of the 23S rRNA, where it nucleates assembly of the 50S subunit.</text>
</comment>
<comment type="subunit">
    <text evidence="7">Part of the 50S ribosomal subunit. Forms a cluster with proteins L14 and L19.</text>
</comment>
<keyword evidence="5 7" id="KW-0687">Ribonucleoprotein</keyword>
<comment type="caution">
    <text evidence="9">The sequence shown here is derived from an EMBL/GenBank/DDBJ whole genome shotgun (WGS) entry which is preliminary data.</text>
</comment>
<dbReference type="Gene3D" id="2.40.30.10">
    <property type="entry name" value="Translation factors"/>
    <property type="match status" value="1"/>
</dbReference>
<dbReference type="GO" id="GO:0019843">
    <property type="term" value="F:rRNA binding"/>
    <property type="evidence" value="ECO:0007669"/>
    <property type="project" value="UniProtKB-UniRule"/>
</dbReference>
<protein>
    <recommendedName>
        <fullName evidence="6 7">Large ribosomal subunit protein uL3</fullName>
    </recommendedName>
</protein>
<gene>
    <name evidence="7" type="primary">rplC</name>
    <name evidence="9" type="ORF">UU16_C0011G0011</name>
</gene>
<evidence type="ECO:0000256" key="3">
    <source>
        <dbReference type="ARBA" id="ARBA00022884"/>
    </source>
</evidence>
<keyword evidence="4 7" id="KW-0689">Ribosomal protein</keyword>
<dbReference type="FunFam" id="2.40.30.10:FF:000004">
    <property type="entry name" value="50S ribosomal protein L3"/>
    <property type="match status" value="1"/>
</dbReference>
<dbReference type="GO" id="GO:0022625">
    <property type="term" value="C:cytosolic large ribosomal subunit"/>
    <property type="evidence" value="ECO:0007669"/>
    <property type="project" value="TreeGrafter"/>
</dbReference>
<dbReference type="PANTHER" id="PTHR11229:SF16">
    <property type="entry name" value="LARGE RIBOSOMAL SUBUNIT PROTEIN UL3C"/>
    <property type="match status" value="1"/>
</dbReference>
<accession>A0A0G0VPP6</accession>
<reference evidence="9 10" key="1">
    <citation type="journal article" date="2015" name="Nature">
        <title>rRNA introns, odd ribosomes, and small enigmatic genomes across a large radiation of phyla.</title>
        <authorList>
            <person name="Brown C.T."/>
            <person name="Hug L.A."/>
            <person name="Thomas B.C."/>
            <person name="Sharon I."/>
            <person name="Castelle C.J."/>
            <person name="Singh A."/>
            <person name="Wilkins M.J."/>
            <person name="Williams K.H."/>
            <person name="Banfield J.F."/>
        </authorList>
    </citation>
    <scope>NUCLEOTIDE SEQUENCE [LARGE SCALE GENOMIC DNA]</scope>
</reference>
<dbReference type="GO" id="GO:0003735">
    <property type="term" value="F:structural constituent of ribosome"/>
    <property type="evidence" value="ECO:0007669"/>
    <property type="project" value="UniProtKB-UniRule"/>
</dbReference>
<dbReference type="Gene3D" id="3.30.160.810">
    <property type="match status" value="1"/>
</dbReference>
<evidence type="ECO:0000256" key="5">
    <source>
        <dbReference type="ARBA" id="ARBA00023274"/>
    </source>
</evidence>
<dbReference type="Proteomes" id="UP000034013">
    <property type="component" value="Unassembled WGS sequence"/>
</dbReference>
<dbReference type="Pfam" id="PF00297">
    <property type="entry name" value="Ribosomal_L3"/>
    <property type="match status" value="1"/>
</dbReference>
<dbReference type="InterPro" id="IPR019927">
    <property type="entry name" value="Ribosomal_uL3_bac/org-type"/>
</dbReference>
<dbReference type="AlphaFoldDB" id="A0A0G0VPP6"/>
<evidence type="ECO:0000313" key="10">
    <source>
        <dbReference type="Proteomes" id="UP000034013"/>
    </source>
</evidence>
<feature type="compositionally biased region" description="Low complexity" evidence="8">
    <location>
        <begin position="235"/>
        <end position="245"/>
    </location>
</feature>
<dbReference type="PATRIC" id="fig|1618562.3.peg.300"/>
<sequence length="264" mass="28259">MINTILGSKGINSQTFIEGFRIPVTKVIAGPCVVTQIKKTDKDGYWAVQLGFSTKRSKNTSKPLQGHLKKSKNEELKTNSFPRYLREVRTDKEPEYKVGDTINASDIFHPGDIVSVMGISKGKGFAGVVKRHGFHGGPRTHGQSDRERAPGSIGQTTTPGRVYRGKKMAGRMGGEQVTVENLHIIAINVDTNELEISGQIPGTVGSLVTINKIKSGSLKELEHEVVAQMVEGEGEATASAEATAGKPADQGKPTEAPVDQGGAK</sequence>
<evidence type="ECO:0000256" key="2">
    <source>
        <dbReference type="ARBA" id="ARBA00022730"/>
    </source>
</evidence>
<dbReference type="GO" id="GO:0006412">
    <property type="term" value="P:translation"/>
    <property type="evidence" value="ECO:0007669"/>
    <property type="project" value="UniProtKB-UniRule"/>
</dbReference>
<keyword evidence="2 7" id="KW-0699">rRNA-binding</keyword>
<dbReference type="SUPFAM" id="SSF50447">
    <property type="entry name" value="Translation proteins"/>
    <property type="match status" value="1"/>
</dbReference>
<comment type="similarity">
    <text evidence="1 7">Belongs to the universal ribosomal protein uL3 family.</text>
</comment>
<evidence type="ECO:0000256" key="1">
    <source>
        <dbReference type="ARBA" id="ARBA00006540"/>
    </source>
</evidence>
<evidence type="ECO:0000256" key="8">
    <source>
        <dbReference type="SAM" id="MobiDB-lite"/>
    </source>
</evidence>
<evidence type="ECO:0000256" key="6">
    <source>
        <dbReference type="ARBA" id="ARBA00035243"/>
    </source>
</evidence>
<evidence type="ECO:0000256" key="4">
    <source>
        <dbReference type="ARBA" id="ARBA00022980"/>
    </source>
</evidence>
<feature type="region of interest" description="Disordered" evidence="8">
    <location>
        <begin position="134"/>
        <end position="161"/>
    </location>
</feature>
<dbReference type="HAMAP" id="MF_01325_B">
    <property type="entry name" value="Ribosomal_uL3_B"/>
    <property type="match status" value="1"/>
</dbReference>
<dbReference type="PANTHER" id="PTHR11229">
    <property type="entry name" value="50S RIBOSOMAL PROTEIN L3"/>
    <property type="match status" value="1"/>
</dbReference>
<evidence type="ECO:0000313" key="9">
    <source>
        <dbReference type="EMBL" id="KKR73890.1"/>
    </source>
</evidence>
<dbReference type="InterPro" id="IPR009000">
    <property type="entry name" value="Transl_B-barrel_sf"/>
</dbReference>
<dbReference type="EMBL" id="LBZO01000011">
    <property type="protein sequence ID" value="KKR73890.1"/>
    <property type="molecule type" value="Genomic_DNA"/>
</dbReference>
<dbReference type="NCBIfam" id="TIGR03625">
    <property type="entry name" value="L3_bact"/>
    <property type="match status" value="1"/>
</dbReference>
<keyword evidence="3 7" id="KW-0694">RNA-binding</keyword>
<feature type="region of interest" description="Disordered" evidence="8">
    <location>
        <begin position="56"/>
        <end position="75"/>
    </location>
</feature>
<name>A0A0G0VPP6_9BACT</name>
<organism evidence="9 10">
    <name type="scientific">Candidatus Woesebacteria bacterium GW2011_GWA2_40_7</name>
    <dbReference type="NCBI Taxonomy" id="1618562"/>
    <lineage>
        <taxon>Bacteria</taxon>
        <taxon>Candidatus Woeseibacteriota</taxon>
    </lineage>
</organism>
<feature type="region of interest" description="Disordered" evidence="8">
    <location>
        <begin position="230"/>
        <end position="264"/>
    </location>
</feature>